<evidence type="ECO:0000313" key="4">
    <source>
        <dbReference type="Proteomes" id="UP001054837"/>
    </source>
</evidence>
<dbReference type="Proteomes" id="UP001054837">
    <property type="component" value="Unassembled WGS sequence"/>
</dbReference>
<feature type="chain" id="PRO_5043808714" evidence="2">
    <location>
        <begin position="19"/>
        <end position="142"/>
    </location>
</feature>
<evidence type="ECO:0000313" key="3">
    <source>
        <dbReference type="EMBL" id="GIX95415.1"/>
    </source>
</evidence>
<evidence type="ECO:0000256" key="2">
    <source>
        <dbReference type="SAM" id="SignalP"/>
    </source>
</evidence>
<evidence type="ECO:0000256" key="1">
    <source>
        <dbReference type="SAM" id="MobiDB-lite"/>
    </source>
</evidence>
<feature type="region of interest" description="Disordered" evidence="1">
    <location>
        <begin position="18"/>
        <end position="96"/>
    </location>
</feature>
<feature type="compositionally biased region" description="Low complexity" evidence="1">
    <location>
        <begin position="33"/>
        <end position="49"/>
    </location>
</feature>
<feature type="compositionally biased region" description="Polar residues" evidence="1">
    <location>
        <begin position="18"/>
        <end position="30"/>
    </location>
</feature>
<protein>
    <submittedName>
        <fullName evidence="3">Uncharacterized protein</fullName>
    </submittedName>
</protein>
<feature type="compositionally biased region" description="Low complexity" evidence="1">
    <location>
        <begin position="58"/>
        <end position="76"/>
    </location>
</feature>
<keyword evidence="4" id="KW-1185">Reference proteome</keyword>
<dbReference type="EMBL" id="BPLQ01002737">
    <property type="protein sequence ID" value="GIX95415.1"/>
    <property type="molecule type" value="Genomic_DNA"/>
</dbReference>
<organism evidence="3 4">
    <name type="scientific">Caerostris darwini</name>
    <dbReference type="NCBI Taxonomy" id="1538125"/>
    <lineage>
        <taxon>Eukaryota</taxon>
        <taxon>Metazoa</taxon>
        <taxon>Ecdysozoa</taxon>
        <taxon>Arthropoda</taxon>
        <taxon>Chelicerata</taxon>
        <taxon>Arachnida</taxon>
        <taxon>Araneae</taxon>
        <taxon>Araneomorphae</taxon>
        <taxon>Entelegynae</taxon>
        <taxon>Araneoidea</taxon>
        <taxon>Araneidae</taxon>
        <taxon>Caerostris</taxon>
    </lineage>
</organism>
<sequence>MSVFYPLFAFCILSTTEGADSESSYTTTEGADTESIFTTTDDTGTTDETPLAEVRPGSSFDSTTTESTYDTSDVTSKSAPTESRAESEEEDADWNQQDFLLPEDILKLDARRIRAEDFQWALSPVPDLSTIIIRSAKHVTGK</sequence>
<reference evidence="3 4" key="1">
    <citation type="submission" date="2021-06" db="EMBL/GenBank/DDBJ databases">
        <title>Caerostris darwini draft genome.</title>
        <authorList>
            <person name="Kono N."/>
            <person name="Arakawa K."/>
        </authorList>
    </citation>
    <scope>NUCLEOTIDE SEQUENCE [LARGE SCALE GENOMIC DNA]</scope>
</reference>
<name>A0AAV4PFU7_9ARAC</name>
<accession>A0AAV4PFU7</accession>
<comment type="caution">
    <text evidence="3">The sequence shown here is derived from an EMBL/GenBank/DDBJ whole genome shotgun (WGS) entry which is preliminary data.</text>
</comment>
<feature type="signal peptide" evidence="2">
    <location>
        <begin position="1"/>
        <end position="18"/>
    </location>
</feature>
<dbReference type="AlphaFoldDB" id="A0AAV4PFU7"/>
<gene>
    <name evidence="3" type="ORF">CDAR_174461</name>
</gene>
<keyword evidence="2" id="KW-0732">Signal</keyword>
<proteinExistence type="predicted"/>